<accession>A0A9N7ZDB2</accession>
<dbReference type="Proteomes" id="UP001153269">
    <property type="component" value="Unassembled WGS sequence"/>
</dbReference>
<keyword evidence="3" id="KW-1185">Reference proteome</keyword>
<comment type="caution">
    <text evidence="2">The sequence shown here is derived from an EMBL/GenBank/DDBJ whole genome shotgun (WGS) entry which is preliminary data.</text>
</comment>
<proteinExistence type="predicted"/>
<evidence type="ECO:0000313" key="2">
    <source>
        <dbReference type="EMBL" id="CAB1458942.1"/>
    </source>
</evidence>
<organism evidence="2 3">
    <name type="scientific">Pleuronectes platessa</name>
    <name type="common">European plaice</name>
    <dbReference type="NCBI Taxonomy" id="8262"/>
    <lineage>
        <taxon>Eukaryota</taxon>
        <taxon>Metazoa</taxon>
        <taxon>Chordata</taxon>
        <taxon>Craniata</taxon>
        <taxon>Vertebrata</taxon>
        <taxon>Euteleostomi</taxon>
        <taxon>Actinopterygii</taxon>
        <taxon>Neopterygii</taxon>
        <taxon>Teleostei</taxon>
        <taxon>Neoteleostei</taxon>
        <taxon>Acanthomorphata</taxon>
        <taxon>Carangaria</taxon>
        <taxon>Pleuronectiformes</taxon>
        <taxon>Pleuronectoidei</taxon>
        <taxon>Pleuronectidae</taxon>
        <taxon>Pleuronectes</taxon>
    </lineage>
</organism>
<dbReference type="EMBL" id="CADEAL010004408">
    <property type="protein sequence ID" value="CAB1458942.1"/>
    <property type="molecule type" value="Genomic_DNA"/>
</dbReference>
<feature type="region of interest" description="Disordered" evidence="1">
    <location>
        <begin position="65"/>
        <end position="105"/>
    </location>
</feature>
<sequence length="105" mass="12115">ARVRVAVLIEDSPTHPALGGFATELHVRYSLEQGKEERVLRAQFCVGCPSPLGPHLLRHATRNVQVNNMSVKTRERREEGGRRDERRGGRRRDHTTGQRLQRRRQ</sequence>
<feature type="non-terminal residue" evidence="2">
    <location>
        <position position="1"/>
    </location>
</feature>
<reference evidence="2" key="1">
    <citation type="submission" date="2020-03" db="EMBL/GenBank/DDBJ databases">
        <authorList>
            <person name="Weist P."/>
        </authorList>
    </citation>
    <scope>NUCLEOTIDE SEQUENCE</scope>
</reference>
<evidence type="ECO:0000313" key="3">
    <source>
        <dbReference type="Proteomes" id="UP001153269"/>
    </source>
</evidence>
<protein>
    <submittedName>
        <fullName evidence="2">Uncharacterized protein</fullName>
    </submittedName>
</protein>
<feature type="compositionally biased region" description="Basic and acidic residues" evidence="1">
    <location>
        <begin position="72"/>
        <end position="87"/>
    </location>
</feature>
<evidence type="ECO:0000256" key="1">
    <source>
        <dbReference type="SAM" id="MobiDB-lite"/>
    </source>
</evidence>
<dbReference type="AlphaFoldDB" id="A0A9N7ZDB2"/>
<gene>
    <name evidence="2" type="ORF">PLEPLA_LOCUS46777</name>
</gene>
<name>A0A9N7ZDB2_PLEPL</name>